<name>A0AAD6CQZ9_9EURO</name>
<dbReference type="EMBL" id="JAQIZZ010000007">
    <property type="protein sequence ID" value="KAJ5532063.1"/>
    <property type="molecule type" value="Genomic_DNA"/>
</dbReference>
<dbReference type="InterPro" id="IPR001138">
    <property type="entry name" value="Zn2Cys6_DnaBD"/>
</dbReference>
<evidence type="ECO:0000313" key="8">
    <source>
        <dbReference type="Proteomes" id="UP001220324"/>
    </source>
</evidence>
<feature type="region of interest" description="Disordered" evidence="5">
    <location>
        <begin position="202"/>
        <end position="287"/>
    </location>
</feature>
<dbReference type="SMART" id="SM00066">
    <property type="entry name" value="GAL4"/>
    <property type="match status" value="1"/>
</dbReference>
<keyword evidence="8" id="KW-1185">Reference proteome</keyword>
<reference evidence="7 8" key="1">
    <citation type="journal article" date="2023" name="IMA Fungus">
        <title>Comparative genomic study of the Penicillium genus elucidates a diverse pangenome and 15 lateral gene transfer events.</title>
        <authorList>
            <person name="Petersen C."/>
            <person name="Sorensen T."/>
            <person name="Nielsen M.R."/>
            <person name="Sondergaard T.E."/>
            <person name="Sorensen J.L."/>
            <person name="Fitzpatrick D.A."/>
            <person name="Frisvad J.C."/>
            <person name="Nielsen K.L."/>
        </authorList>
    </citation>
    <scope>NUCLEOTIDE SEQUENCE [LARGE SCALE GENOMIC DNA]</scope>
    <source>
        <strain evidence="7 8">IBT 35679</strain>
    </source>
</reference>
<feature type="compositionally biased region" description="Polar residues" evidence="5">
    <location>
        <begin position="261"/>
        <end position="287"/>
    </location>
</feature>
<evidence type="ECO:0000256" key="4">
    <source>
        <dbReference type="ARBA" id="ARBA00023242"/>
    </source>
</evidence>
<protein>
    <recommendedName>
        <fullName evidence="6">Zn(2)-C6 fungal-type domain-containing protein</fullName>
    </recommendedName>
</protein>
<proteinExistence type="predicted"/>
<comment type="caution">
    <text evidence="7">The sequence shown here is derived from an EMBL/GenBank/DDBJ whole genome shotgun (WGS) entry which is preliminary data.</text>
</comment>
<dbReference type="PROSITE" id="PS50048">
    <property type="entry name" value="ZN2_CY6_FUNGAL_2"/>
    <property type="match status" value="1"/>
</dbReference>
<gene>
    <name evidence="7" type="ORF">N7494_008615</name>
</gene>
<keyword evidence="3" id="KW-0804">Transcription</keyword>
<dbReference type="InterPro" id="IPR036864">
    <property type="entry name" value="Zn2-C6_fun-type_DNA-bd_sf"/>
</dbReference>
<feature type="compositionally biased region" description="Low complexity" evidence="5">
    <location>
        <begin position="212"/>
        <end position="224"/>
    </location>
</feature>
<evidence type="ECO:0000256" key="3">
    <source>
        <dbReference type="ARBA" id="ARBA00023163"/>
    </source>
</evidence>
<dbReference type="Pfam" id="PF00172">
    <property type="entry name" value="Zn_clus"/>
    <property type="match status" value="1"/>
</dbReference>
<dbReference type="Gene3D" id="4.10.240.10">
    <property type="entry name" value="Zn(2)-C6 fungal-type DNA-binding domain"/>
    <property type="match status" value="1"/>
</dbReference>
<keyword evidence="2" id="KW-0238">DNA-binding</keyword>
<evidence type="ECO:0000256" key="5">
    <source>
        <dbReference type="SAM" id="MobiDB-lite"/>
    </source>
</evidence>
<dbReference type="GO" id="GO:0008270">
    <property type="term" value="F:zinc ion binding"/>
    <property type="evidence" value="ECO:0007669"/>
    <property type="project" value="InterPro"/>
</dbReference>
<evidence type="ECO:0000256" key="1">
    <source>
        <dbReference type="ARBA" id="ARBA00023015"/>
    </source>
</evidence>
<evidence type="ECO:0000259" key="6">
    <source>
        <dbReference type="PROSITE" id="PS50048"/>
    </source>
</evidence>
<dbReference type="CDD" id="cd00067">
    <property type="entry name" value="GAL4"/>
    <property type="match status" value="1"/>
</dbReference>
<dbReference type="PROSITE" id="PS00463">
    <property type="entry name" value="ZN2_CY6_FUNGAL_1"/>
    <property type="match status" value="1"/>
</dbReference>
<feature type="compositionally biased region" description="Polar residues" evidence="5">
    <location>
        <begin position="202"/>
        <end position="211"/>
    </location>
</feature>
<accession>A0AAD6CQZ9</accession>
<evidence type="ECO:0000256" key="2">
    <source>
        <dbReference type="ARBA" id="ARBA00023125"/>
    </source>
</evidence>
<keyword evidence="1" id="KW-0805">Transcription regulation</keyword>
<sequence>MRSSQRRRVPVACRRCRKRKIKCSGDSGDGQGCSNCRSAGSNDCQFFRVNSHAVNSHVVTSHAVNSQKTSTVWQPYPHVGAAIAPSTPLGMLPQQPSYKSNHLSMGSPQTRMTAFPYQLQRSPDFDMSAADAHIFEQPISYTQSSAYAPSGALMDYNSPVWSPKGWDSMFNTGRAQNGNLYPDPEASLNQAQFAYMLPSQGISSDLPQSANTATTTVSSPDTTSGPVRTLPTPTSRGPAPSPGFLQDGTWAPDFKTPFWNPRQTDSDQQPNSAHTVPSNATFTSSPTHQSKYVSMKNNTPDMLFPYLPVPTTTEETNTASAPSISGNTAYPVLETLDSDFPHIPTRLGRNSRDHSAGQQLLALTNECSPDMYGYSTGEKSKHGSKDDSRTLVSGLQYTRVQHRDTPGTAFSFNLGPDPLPEYHRVVENVHRPPVEPLGNQGY</sequence>
<dbReference type="SUPFAM" id="SSF57701">
    <property type="entry name" value="Zn2/Cys6 DNA-binding domain"/>
    <property type="match status" value="1"/>
</dbReference>
<dbReference type="Proteomes" id="UP001220324">
    <property type="component" value="Unassembled WGS sequence"/>
</dbReference>
<keyword evidence="4" id="KW-0539">Nucleus</keyword>
<dbReference type="InterPro" id="IPR050987">
    <property type="entry name" value="AtrR-like"/>
</dbReference>
<organism evidence="7 8">
    <name type="scientific">Penicillium frequentans</name>
    <dbReference type="NCBI Taxonomy" id="3151616"/>
    <lineage>
        <taxon>Eukaryota</taxon>
        <taxon>Fungi</taxon>
        <taxon>Dikarya</taxon>
        <taxon>Ascomycota</taxon>
        <taxon>Pezizomycotina</taxon>
        <taxon>Eurotiomycetes</taxon>
        <taxon>Eurotiomycetidae</taxon>
        <taxon>Eurotiales</taxon>
        <taxon>Aspergillaceae</taxon>
        <taxon>Penicillium</taxon>
    </lineage>
</organism>
<dbReference type="PANTHER" id="PTHR46910">
    <property type="entry name" value="TRANSCRIPTION FACTOR PDR1"/>
    <property type="match status" value="1"/>
</dbReference>
<dbReference type="AlphaFoldDB" id="A0AAD6CQZ9"/>
<evidence type="ECO:0000313" key="7">
    <source>
        <dbReference type="EMBL" id="KAJ5532063.1"/>
    </source>
</evidence>
<dbReference type="GO" id="GO:0003677">
    <property type="term" value="F:DNA binding"/>
    <property type="evidence" value="ECO:0007669"/>
    <property type="project" value="UniProtKB-KW"/>
</dbReference>
<dbReference type="PANTHER" id="PTHR46910:SF1">
    <property type="entry name" value="MISCELLANEOUS ZN(II)2CYS6 TRANSCRIPTION FACTOR (EUROFUNG)-RELATED"/>
    <property type="match status" value="1"/>
</dbReference>
<feature type="domain" description="Zn(2)-C6 fungal-type" evidence="6">
    <location>
        <begin position="12"/>
        <end position="46"/>
    </location>
</feature>
<dbReference type="GO" id="GO:0000981">
    <property type="term" value="F:DNA-binding transcription factor activity, RNA polymerase II-specific"/>
    <property type="evidence" value="ECO:0007669"/>
    <property type="project" value="InterPro"/>
</dbReference>